<feature type="transmembrane region" description="Helical" evidence="1">
    <location>
        <begin position="209"/>
        <end position="232"/>
    </location>
</feature>
<feature type="transmembrane region" description="Helical" evidence="1">
    <location>
        <begin position="360"/>
        <end position="378"/>
    </location>
</feature>
<feature type="transmembrane region" description="Helical" evidence="1">
    <location>
        <begin position="338"/>
        <end position="353"/>
    </location>
</feature>
<keyword evidence="1" id="KW-0472">Membrane</keyword>
<evidence type="ECO:0000313" key="4">
    <source>
        <dbReference type="Proteomes" id="UP001597273"/>
    </source>
</evidence>
<dbReference type="Proteomes" id="UP001597273">
    <property type="component" value="Unassembled WGS sequence"/>
</dbReference>
<dbReference type="Pfam" id="PF07670">
    <property type="entry name" value="Gate"/>
    <property type="match status" value="1"/>
</dbReference>
<name>A0ABW4QDT3_9BACL</name>
<comment type="caution">
    <text evidence="3">The sequence shown here is derived from an EMBL/GenBank/DDBJ whole genome shotgun (WGS) entry which is preliminary data.</text>
</comment>
<feature type="transmembrane region" description="Helical" evidence="1">
    <location>
        <begin position="421"/>
        <end position="442"/>
    </location>
</feature>
<feature type="transmembrane region" description="Helical" evidence="1">
    <location>
        <begin position="384"/>
        <end position="409"/>
    </location>
</feature>
<keyword evidence="1" id="KW-1133">Transmembrane helix</keyword>
<sequence length="443" mass="48226">MVVKGVKESDFVPAKKTAAMWKFFVYSFIGAFMFFVPVTIAGKSSIMLDHIVTYIRTNAGGAVPYYALAVIAAGALYPFVAGTWRKSTVDLVFSMFKVVGLGVGIMVMFNIGPAWLFAPDMGPFLFNALVVPVSLLVPIGAVFLALLVGYGLLEFIGVLVQPIMRPLFKTPGRSAIDAAASFVGSYSLGLLITNRVYKEGKYSAKEAAIIATGFSTVSATFMVVVASTLGLMDMWNTYFWVTLVVTFLVTMVTVRIWPLSKIKDDYHPDATPQPEGKTDGNRFSKAWNEARETVAASPKLVDNIIQNLKDGFLMTMAILPTILSIGLLGLVLAEFTPVFDWLGYLFFPFTWAMQLPEPMLIAKASALGIAEMFLPALLVAEAAIMVKFVVAVVSVSSIIFFSALVPCIVATDIPLSIPKLVVIWVERVILTIIFVTPIAYLIL</sequence>
<feature type="transmembrane region" description="Helical" evidence="1">
    <location>
        <begin position="63"/>
        <end position="80"/>
    </location>
</feature>
<feature type="transmembrane region" description="Helical" evidence="1">
    <location>
        <begin position="124"/>
        <end position="153"/>
    </location>
</feature>
<gene>
    <name evidence="3" type="ORF">ACFSDB_01825</name>
</gene>
<feature type="transmembrane region" description="Helical" evidence="1">
    <location>
        <begin position="173"/>
        <end position="197"/>
    </location>
</feature>
<keyword evidence="4" id="KW-1185">Reference proteome</keyword>
<evidence type="ECO:0000256" key="1">
    <source>
        <dbReference type="SAM" id="Phobius"/>
    </source>
</evidence>
<feature type="transmembrane region" description="Helical" evidence="1">
    <location>
        <begin position="23"/>
        <end position="42"/>
    </location>
</feature>
<feature type="transmembrane region" description="Helical" evidence="1">
    <location>
        <begin position="92"/>
        <end position="117"/>
    </location>
</feature>
<feature type="domain" description="Nucleoside transporter/FeoB GTPase Gate" evidence="2">
    <location>
        <begin position="135"/>
        <end position="231"/>
    </location>
</feature>
<organism evidence="3 4">
    <name type="scientific">Planococcus chinensis</name>
    <dbReference type="NCBI Taxonomy" id="272917"/>
    <lineage>
        <taxon>Bacteria</taxon>
        <taxon>Bacillati</taxon>
        <taxon>Bacillota</taxon>
        <taxon>Bacilli</taxon>
        <taxon>Bacillales</taxon>
        <taxon>Caryophanaceae</taxon>
        <taxon>Planococcus</taxon>
    </lineage>
</organism>
<dbReference type="RefSeq" id="WP_204891348.1">
    <property type="nucleotide sequence ID" value="NZ_JBHUFW010000002.1"/>
</dbReference>
<proteinExistence type="predicted"/>
<dbReference type="InterPro" id="IPR011642">
    <property type="entry name" value="Gate_dom"/>
</dbReference>
<keyword evidence="1" id="KW-0812">Transmembrane</keyword>
<protein>
    <submittedName>
        <fullName evidence="3">YjiH family protein</fullName>
    </submittedName>
</protein>
<feature type="transmembrane region" description="Helical" evidence="1">
    <location>
        <begin position="238"/>
        <end position="257"/>
    </location>
</feature>
<accession>A0ABW4QDT3</accession>
<reference evidence="4" key="1">
    <citation type="journal article" date="2019" name="Int. J. Syst. Evol. Microbiol.">
        <title>The Global Catalogue of Microorganisms (GCM) 10K type strain sequencing project: providing services to taxonomists for standard genome sequencing and annotation.</title>
        <authorList>
            <consortium name="The Broad Institute Genomics Platform"/>
            <consortium name="The Broad Institute Genome Sequencing Center for Infectious Disease"/>
            <person name="Wu L."/>
            <person name="Ma J."/>
        </authorList>
    </citation>
    <scope>NUCLEOTIDE SEQUENCE [LARGE SCALE GENOMIC DNA]</scope>
    <source>
        <strain evidence="4">CGMCC 1.15475</strain>
    </source>
</reference>
<feature type="transmembrane region" description="Helical" evidence="1">
    <location>
        <begin position="312"/>
        <end position="332"/>
    </location>
</feature>
<evidence type="ECO:0000313" key="3">
    <source>
        <dbReference type="EMBL" id="MFD1861643.1"/>
    </source>
</evidence>
<evidence type="ECO:0000259" key="2">
    <source>
        <dbReference type="Pfam" id="PF07670"/>
    </source>
</evidence>
<dbReference type="EMBL" id="JBHUFW010000002">
    <property type="protein sequence ID" value="MFD1861643.1"/>
    <property type="molecule type" value="Genomic_DNA"/>
</dbReference>